<dbReference type="PRINTS" id="PR00081">
    <property type="entry name" value="GDHRDH"/>
</dbReference>
<sequence>CPGVEIVCVDLMDWPATEAALSSIGPVDLLVNNAGIADQKSFLEITQDSFDRCFAINVRAVIAVSQMVVRQMIERGVPGSIVNVSSQISRSALKNFGVYCASKAALDMLTKVMALELGPQKIRVNSVNPTIVLTKMGHENWDDPEKAADFISHIPLGRFAEVDDVTNSILFLLSDKSAMTTGSCLFVDGGYLTS</sequence>
<comment type="similarity">
    <text evidence="1">Belongs to the short-chain dehydrogenases/reductases (SDR) family.</text>
</comment>
<dbReference type="GO" id="GO:0004090">
    <property type="term" value="F:carbonyl reductase (NADPH) activity"/>
    <property type="evidence" value="ECO:0007669"/>
    <property type="project" value="TreeGrafter"/>
</dbReference>
<evidence type="ECO:0000256" key="1">
    <source>
        <dbReference type="ARBA" id="ARBA00006484"/>
    </source>
</evidence>
<dbReference type="PROSITE" id="PS00061">
    <property type="entry name" value="ADH_SHORT"/>
    <property type="match status" value="1"/>
</dbReference>
<name>A0A8J6K353_ELECQ</name>
<keyword evidence="3" id="KW-0521">NADP</keyword>
<dbReference type="Proteomes" id="UP000770717">
    <property type="component" value="Unassembled WGS sequence"/>
</dbReference>
<dbReference type="GO" id="GO:0006006">
    <property type="term" value="P:glucose metabolic process"/>
    <property type="evidence" value="ECO:0007669"/>
    <property type="project" value="TreeGrafter"/>
</dbReference>
<dbReference type="PANTHER" id="PTHR44252:SF3">
    <property type="entry name" value="D-ERYTHRULOSE REDUCTASE-RELATED"/>
    <property type="match status" value="1"/>
</dbReference>
<dbReference type="GO" id="GO:0005997">
    <property type="term" value="P:xylulose metabolic process"/>
    <property type="evidence" value="ECO:0007669"/>
    <property type="project" value="TreeGrafter"/>
</dbReference>
<protein>
    <recommendedName>
        <fullName evidence="7">L-xylulose reductase</fullName>
    </recommendedName>
</protein>
<evidence type="ECO:0000313" key="5">
    <source>
        <dbReference type="EMBL" id="KAG9473584.1"/>
    </source>
</evidence>
<accession>A0A8J6K353</accession>
<evidence type="ECO:0000256" key="3">
    <source>
        <dbReference type="ARBA" id="ARBA00022857"/>
    </source>
</evidence>
<dbReference type="InterPro" id="IPR051737">
    <property type="entry name" value="L-xylulose/Carbonyl_redctase"/>
</dbReference>
<keyword evidence="4" id="KW-0560">Oxidoreductase</keyword>
<dbReference type="Gene3D" id="3.40.50.720">
    <property type="entry name" value="NAD(P)-binding Rossmann-like Domain"/>
    <property type="match status" value="1"/>
</dbReference>
<comment type="subunit">
    <text evidence="2">Homotetramer.</text>
</comment>
<comment type="caution">
    <text evidence="5">The sequence shown here is derived from an EMBL/GenBank/DDBJ whole genome shotgun (WGS) entry which is preliminary data.</text>
</comment>
<dbReference type="InterPro" id="IPR020904">
    <property type="entry name" value="Sc_DH/Rdtase_CS"/>
</dbReference>
<dbReference type="PRINTS" id="PR00080">
    <property type="entry name" value="SDRFAMILY"/>
</dbReference>
<evidence type="ECO:0000313" key="6">
    <source>
        <dbReference type="Proteomes" id="UP000770717"/>
    </source>
</evidence>
<dbReference type="EMBL" id="WNTK01000013">
    <property type="protein sequence ID" value="KAG9473584.1"/>
    <property type="molecule type" value="Genomic_DNA"/>
</dbReference>
<dbReference type="InterPro" id="IPR036291">
    <property type="entry name" value="NAD(P)-bd_dom_sf"/>
</dbReference>
<reference evidence="5" key="1">
    <citation type="thesis" date="2020" institute="ProQuest LLC" country="789 East Eisenhower Parkway, Ann Arbor, MI, USA">
        <title>Comparative Genomics and Chromosome Evolution.</title>
        <authorList>
            <person name="Mudd A.B."/>
        </authorList>
    </citation>
    <scope>NUCLEOTIDE SEQUENCE</scope>
    <source>
        <strain evidence="5">HN-11 Male</strain>
        <tissue evidence="5">Kidney and liver</tissue>
    </source>
</reference>
<organism evidence="5 6">
    <name type="scientific">Eleutherodactylus coqui</name>
    <name type="common">Puerto Rican coqui</name>
    <dbReference type="NCBI Taxonomy" id="57060"/>
    <lineage>
        <taxon>Eukaryota</taxon>
        <taxon>Metazoa</taxon>
        <taxon>Chordata</taxon>
        <taxon>Craniata</taxon>
        <taxon>Vertebrata</taxon>
        <taxon>Euteleostomi</taxon>
        <taxon>Amphibia</taxon>
        <taxon>Batrachia</taxon>
        <taxon>Anura</taxon>
        <taxon>Neobatrachia</taxon>
        <taxon>Hyloidea</taxon>
        <taxon>Eleutherodactylidae</taxon>
        <taxon>Eleutherodactylinae</taxon>
        <taxon>Eleutherodactylus</taxon>
        <taxon>Eleutherodactylus</taxon>
    </lineage>
</organism>
<evidence type="ECO:0000256" key="2">
    <source>
        <dbReference type="ARBA" id="ARBA00011881"/>
    </source>
</evidence>
<dbReference type="SUPFAM" id="SSF51735">
    <property type="entry name" value="NAD(P)-binding Rossmann-fold domains"/>
    <property type="match status" value="1"/>
</dbReference>
<evidence type="ECO:0000256" key="4">
    <source>
        <dbReference type="ARBA" id="ARBA00023002"/>
    </source>
</evidence>
<dbReference type="Pfam" id="PF13561">
    <property type="entry name" value="adh_short_C2"/>
    <property type="match status" value="1"/>
</dbReference>
<keyword evidence="6" id="KW-1185">Reference proteome</keyword>
<dbReference type="AlphaFoldDB" id="A0A8J6K353"/>
<dbReference type="InterPro" id="IPR002347">
    <property type="entry name" value="SDR_fam"/>
</dbReference>
<dbReference type="GO" id="GO:0050038">
    <property type="term" value="F:L-xylulose reductase (NADPH) activity"/>
    <property type="evidence" value="ECO:0007669"/>
    <property type="project" value="TreeGrafter"/>
</dbReference>
<proteinExistence type="inferred from homology"/>
<evidence type="ECO:0008006" key="7">
    <source>
        <dbReference type="Google" id="ProtNLM"/>
    </source>
</evidence>
<dbReference type="FunFam" id="3.40.50.720:FF:000084">
    <property type="entry name" value="Short-chain dehydrogenase reductase"/>
    <property type="match status" value="1"/>
</dbReference>
<dbReference type="PANTHER" id="PTHR44252">
    <property type="entry name" value="D-ERYTHRULOSE REDUCTASE"/>
    <property type="match status" value="1"/>
</dbReference>
<feature type="non-terminal residue" evidence="5">
    <location>
        <position position="1"/>
    </location>
</feature>
<dbReference type="OrthoDB" id="1393670at2759"/>
<gene>
    <name evidence="5" type="ORF">GDO78_004074</name>
</gene>